<dbReference type="RefSeq" id="XP_009537858.1">
    <property type="nucleotide sequence ID" value="XM_009539563.1"/>
</dbReference>
<evidence type="ECO:0000256" key="1">
    <source>
        <dbReference type="ARBA" id="ARBA00022679"/>
    </source>
</evidence>
<gene>
    <name evidence="4" type="ORF">PHYSODRAFT_353054</name>
</gene>
<dbReference type="GO" id="GO:0016906">
    <property type="term" value="F:sterol 3-beta-glucosyltransferase activity"/>
    <property type="evidence" value="ECO:0007669"/>
    <property type="project" value="UniProtKB-ARBA"/>
</dbReference>
<dbReference type="InterPro" id="IPR050426">
    <property type="entry name" value="Glycosyltransferase_28"/>
</dbReference>
<keyword evidence="5" id="KW-1185">Reference proteome</keyword>
<dbReference type="OMA" id="WHGTEGM"/>
<dbReference type="InterPro" id="IPR010610">
    <property type="entry name" value="EryCIII-like_C"/>
</dbReference>
<dbReference type="SMR" id="G5ACM0"/>
<evidence type="ECO:0000259" key="3">
    <source>
        <dbReference type="Pfam" id="PF06722"/>
    </source>
</evidence>
<feature type="domain" description="Erythromycin biosynthesis protein CIII-like C-terminal" evidence="3">
    <location>
        <begin position="313"/>
        <end position="423"/>
    </location>
</feature>
<proteinExistence type="predicted"/>
<name>G5ACM0_PHYSP</name>
<evidence type="ECO:0000259" key="2">
    <source>
        <dbReference type="Pfam" id="PF03033"/>
    </source>
</evidence>
<dbReference type="FunFam" id="3.40.50.2000:FF:000009">
    <property type="entry name" value="Sterol 3-beta-glucosyltransferase UGT80A2"/>
    <property type="match status" value="1"/>
</dbReference>
<evidence type="ECO:0000313" key="4">
    <source>
        <dbReference type="EMBL" id="EGZ07094.1"/>
    </source>
</evidence>
<dbReference type="CDD" id="cd03784">
    <property type="entry name" value="GT1_Gtf-like"/>
    <property type="match status" value="1"/>
</dbReference>
<dbReference type="SUPFAM" id="SSF53756">
    <property type="entry name" value="UDP-Glycosyltransferase/glycogen phosphorylase"/>
    <property type="match status" value="2"/>
</dbReference>
<protein>
    <submittedName>
        <fullName evidence="4">Uncharacterized protein</fullName>
    </submittedName>
</protein>
<dbReference type="Proteomes" id="UP000002640">
    <property type="component" value="Unassembled WGS sequence"/>
</dbReference>
<organism evidence="4 5">
    <name type="scientific">Phytophthora sojae (strain P6497)</name>
    <name type="common">Soybean stem and root rot agent</name>
    <name type="synonym">Phytophthora megasperma f. sp. glycines</name>
    <dbReference type="NCBI Taxonomy" id="1094619"/>
    <lineage>
        <taxon>Eukaryota</taxon>
        <taxon>Sar</taxon>
        <taxon>Stramenopiles</taxon>
        <taxon>Oomycota</taxon>
        <taxon>Peronosporomycetes</taxon>
        <taxon>Peronosporales</taxon>
        <taxon>Peronosporaceae</taxon>
        <taxon>Phytophthora</taxon>
    </lineage>
</organism>
<evidence type="ECO:0000313" key="5">
    <source>
        <dbReference type="Proteomes" id="UP000002640"/>
    </source>
</evidence>
<keyword evidence="1" id="KW-0808">Transferase</keyword>
<dbReference type="Pfam" id="PF06722">
    <property type="entry name" value="EryCIII-like_C"/>
    <property type="match status" value="1"/>
</dbReference>
<feature type="domain" description="Glycosyltransferase family 28 N-terminal" evidence="2">
    <location>
        <begin position="3"/>
        <end position="157"/>
    </location>
</feature>
<dbReference type="GO" id="GO:0005975">
    <property type="term" value="P:carbohydrate metabolic process"/>
    <property type="evidence" value="ECO:0007669"/>
    <property type="project" value="InterPro"/>
</dbReference>
<dbReference type="InterPro" id="IPR002213">
    <property type="entry name" value="UDP_glucos_trans"/>
</dbReference>
<dbReference type="PANTHER" id="PTHR48050">
    <property type="entry name" value="STEROL 3-BETA-GLUCOSYLTRANSFERASE"/>
    <property type="match status" value="1"/>
</dbReference>
<dbReference type="InterPro" id="IPR004276">
    <property type="entry name" value="GlycoTrans_28_N"/>
</dbReference>
<dbReference type="GeneID" id="20649320"/>
<sequence length="1387" mass="152524">MTICILIVGTRGDVQPFLAIAQRLQRDGHRVRLATHAVYRDFVMSHGVEFYPLGGDPKELAAYMVKTGGHLIPTKIETLTKDVPRNRTMINEIVLSTWPAVSDADPDGGGPGVPGPPFRAQAIIANPVSYGHIHVAERLGVPLHIMFPQPWVPTMAFPHPLSNLAYTGKLQKKNYLSYKLVDLIMWHGTEGMINEFRKEVLKLRPIRNGDLGSELLLDLEIPHAFMWSPQLVPKPADWGHLYDVIGTVSLKEAASVYSPSPELEAFLGDDGGPIFVGFGSMVLADPLATTKMIVEAATQANVRVLIQSSWSDMAGDLEIPSNVFFLGNCPHDWLMPRVSAVVHHGGAGTTAAGLLAGKPTFIVPFFGDQPFWGQAVVSARVGVAPCPIAQLTTEVLRKAFVDLQNPELRTRAEALRDLMPQEDGAEEAVRSFYRHLPAHDMWCDLDHQRIATQWSDHDKIKLCDRCAFVLKERPGNRHKKLLRYNAVDYSARGPGSLLTGVATGVVVFAHELTGAITGVLSQPAKGLMKGGVIGAAKGTVAGVYYLLVRPVHGALLLADNAATGRKNANREEGHRKLNSVFDRHLMAALGAEDGLAGTFSSALRPNAVDIVIFVRREDRKKMLKRLRRDEKHRYRGRYEALLKAQKAKTTGAHDILSSRRQSHPSDDITLLEADTISNLSNTSTVVESVEAIGHPEPRITLQTAPLTPSGAVEITLNFADECADMVDPSTIKEWEAYSTCQHQTPGQTAPPVPTMNICLAPIGTWNNGVKQFVAIGIKLKEQGHRVRVAANERFRTEIMTRGLEFYPLAGGPESIQDFAKFVYDSQSAAQTAAPGRLGAGAIQAFKELMYSLWPAAYGFDPHGGGTNIPGVHFRADALLWHPLLLGHVHVAERLGIPLQCASLEPLSPTCYSPHPLSSITGLDSTIMTLCQSNLLTYGIVDTTFWRGGVAEVLTQFRAFIGLQKRCDRPDPLVRWEVPHIYLWNPALMPKPLDWGAELSVVGHVTLGLTAGISRRKRRKRQKENKRFKWPSALTEFAFQAPTPPVIYFGVSTRAMSSGTLDELLQKVDAAAAKQQVRIVFQTREVGNKQRALYQSENVLEIPSDLPYARLFQEQAVAGVIHWGEPDIVAESLSAGKPIGMCGTHSCQQFMANVCDRAQVSLPLIDWRTCTVETLASSFGALLTPDIREKAQTLATTFNPTQALESAVTAFYANLPMEAMRCDVDATKLARVFDSRHGLKLSLPAYVSIQPRYDESKGFVPYKPLRFGGDRAPMFFIRGNRAESTCDARPTRQYDGVELALGIIEGGRDSSSSSSSSCSLVVVSPAKIALFWSSAEEEAAVRKATNVAYDRLVKKAQRKSKREAIRRFFGVGNEARRREEELRYILVE</sequence>
<reference evidence="4 5" key="1">
    <citation type="journal article" date="2006" name="Science">
        <title>Phytophthora genome sequences uncover evolutionary origins and mechanisms of pathogenesis.</title>
        <authorList>
            <person name="Tyler B.M."/>
            <person name="Tripathy S."/>
            <person name="Zhang X."/>
            <person name="Dehal P."/>
            <person name="Jiang R.H."/>
            <person name="Aerts A."/>
            <person name="Arredondo F.D."/>
            <person name="Baxter L."/>
            <person name="Bensasson D."/>
            <person name="Beynon J.L."/>
            <person name="Chapman J."/>
            <person name="Damasceno C.M."/>
            <person name="Dorrance A.E."/>
            <person name="Dou D."/>
            <person name="Dickerman A.W."/>
            <person name="Dubchak I.L."/>
            <person name="Garbelotto M."/>
            <person name="Gijzen M."/>
            <person name="Gordon S.G."/>
            <person name="Govers F."/>
            <person name="Grunwald N.J."/>
            <person name="Huang W."/>
            <person name="Ivors K.L."/>
            <person name="Jones R.W."/>
            <person name="Kamoun S."/>
            <person name="Krampis K."/>
            <person name="Lamour K.H."/>
            <person name="Lee M.K."/>
            <person name="McDonald W.H."/>
            <person name="Medina M."/>
            <person name="Meijer H.J."/>
            <person name="Nordberg E.K."/>
            <person name="Maclean D.J."/>
            <person name="Ospina-Giraldo M.D."/>
            <person name="Morris P.F."/>
            <person name="Phuntumart V."/>
            <person name="Putnam N.H."/>
            <person name="Rash S."/>
            <person name="Rose J.K."/>
            <person name="Sakihama Y."/>
            <person name="Salamov A.A."/>
            <person name="Savidor A."/>
            <person name="Scheuring C.F."/>
            <person name="Smith B.M."/>
            <person name="Sobral B.W."/>
            <person name="Terry A."/>
            <person name="Torto-Alalibo T.A."/>
            <person name="Win J."/>
            <person name="Xu Z."/>
            <person name="Zhang H."/>
            <person name="Grigoriev I.V."/>
            <person name="Rokhsar D.S."/>
            <person name="Boore J.L."/>
        </authorList>
    </citation>
    <scope>NUCLEOTIDE SEQUENCE [LARGE SCALE GENOMIC DNA]</scope>
    <source>
        <strain evidence="4 5">P6497</strain>
    </source>
</reference>
<accession>G5ACM0</accession>
<dbReference type="FunFam" id="3.40.50.2000:FF:000163">
    <property type="entry name" value="Sterol 3-beta-glucosyltransferase"/>
    <property type="match status" value="2"/>
</dbReference>
<dbReference type="Gene3D" id="3.40.50.2000">
    <property type="entry name" value="Glycogen Phosphorylase B"/>
    <property type="match status" value="4"/>
</dbReference>
<dbReference type="Pfam" id="PF03033">
    <property type="entry name" value="Glyco_transf_28"/>
    <property type="match status" value="1"/>
</dbReference>
<dbReference type="EMBL" id="JH159163">
    <property type="protein sequence ID" value="EGZ07094.1"/>
    <property type="molecule type" value="Genomic_DNA"/>
</dbReference>
<dbReference type="KEGG" id="psoj:PHYSODRAFT_353054"/>
<dbReference type="PANTHER" id="PTHR48050:SF13">
    <property type="entry name" value="STEROL 3-BETA-GLUCOSYLTRANSFERASE UGT80A2"/>
    <property type="match status" value="1"/>
</dbReference>
<dbReference type="InParanoid" id="G5ACM0"/>